<dbReference type="GeneID" id="101758230"/>
<evidence type="ECO:0000256" key="1">
    <source>
        <dbReference type="SAM" id="MobiDB-lite"/>
    </source>
</evidence>
<evidence type="ECO:0008006" key="5">
    <source>
        <dbReference type="Google" id="ProtNLM"/>
    </source>
</evidence>
<accession>K4A6U0</accession>
<reference evidence="2" key="2">
    <citation type="submission" date="2015-07" db="EMBL/GenBank/DDBJ databases">
        <authorList>
            <person name="Noorani M."/>
        </authorList>
    </citation>
    <scope>NUCLEOTIDE SEQUENCE</scope>
    <source>
        <strain evidence="2">Yugu1</strain>
    </source>
</reference>
<feature type="compositionally biased region" description="Basic and acidic residues" evidence="1">
    <location>
        <begin position="303"/>
        <end position="312"/>
    </location>
</feature>
<dbReference type="PANTHER" id="PTHR12299:SF46">
    <property type="entry name" value="HYALURONAN _ MRNA BINDING FAMILY"/>
    <property type="match status" value="1"/>
</dbReference>
<feature type="compositionally biased region" description="Basic and acidic residues" evidence="1">
    <location>
        <begin position="326"/>
        <end position="378"/>
    </location>
</feature>
<dbReference type="OMA" id="HDNGIRN"/>
<dbReference type="EMBL" id="CM003536">
    <property type="protein sequence ID" value="RCV39965.1"/>
    <property type="molecule type" value="Genomic_DNA"/>
</dbReference>
<feature type="compositionally biased region" description="Basic and acidic residues" evidence="1">
    <location>
        <begin position="145"/>
        <end position="155"/>
    </location>
</feature>
<feature type="compositionally biased region" description="Gly residues" evidence="1">
    <location>
        <begin position="641"/>
        <end position="652"/>
    </location>
</feature>
<name>K4A6U0_SETIT</name>
<feature type="region of interest" description="Disordered" evidence="1">
    <location>
        <begin position="409"/>
        <end position="604"/>
    </location>
</feature>
<dbReference type="RefSeq" id="XP_004981062.1">
    <property type="nucleotide sequence ID" value="XM_004981005.2"/>
</dbReference>
<dbReference type="STRING" id="4555.K4A6U0"/>
<reference evidence="2 4" key="1">
    <citation type="journal article" date="2012" name="Nat. Biotechnol.">
        <title>Reference genome sequence of the model plant Setaria.</title>
        <authorList>
            <person name="Bennetzen J.L."/>
            <person name="Schmutz J."/>
            <person name="Wang H."/>
            <person name="Percifield R."/>
            <person name="Hawkins J."/>
            <person name="Pontaroli A.C."/>
            <person name="Estep M."/>
            <person name="Feng L."/>
            <person name="Vaughn J.N."/>
            <person name="Grimwood J."/>
            <person name="Jenkins J."/>
            <person name="Barry K."/>
            <person name="Lindquist E."/>
            <person name="Hellsten U."/>
            <person name="Deshpande S."/>
            <person name="Wang X."/>
            <person name="Wu X."/>
            <person name="Mitros T."/>
            <person name="Triplett J."/>
            <person name="Yang X."/>
            <person name="Ye C.Y."/>
            <person name="Mauro-Herrera M."/>
            <person name="Wang L."/>
            <person name="Li P."/>
            <person name="Sharma M."/>
            <person name="Sharma R."/>
            <person name="Ronald P.C."/>
            <person name="Panaud O."/>
            <person name="Kellogg E.A."/>
            <person name="Brutnell T.P."/>
            <person name="Doust A.N."/>
            <person name="Tuskan G.A."/>
            <person name="Rokhsar D."/>
            <person name="Devos K.M."/>
        </authorList>
    </citation>
    <scope>NUCLEOTIDE SEQUENCE [LARGE SCALE GENOMIC DNA]</scope>
    <source>
        <strain evidence="4">cv. Yugu1</strain>
        <strain evidence="2">Yugu1</strain>
    </source>
</reference>
<feature type="region of interest" description="Disordered" evidence="1">
    <location>
        <begin position="242"/>
        <end position="378"/>
    </location>
</feature>
<dbReference type="HOGENOM" id="CLU_486968_0_0_1"/>
<feature type="compositionally biased region" description="Basic and acidic residues" evidence="1">
    <location>
        <begin position="423"/>
        <end position="434"/>
    </location>
</feature>
<dbReference type="Gramene" id="KQK86197">
    <property type="protein sequence ID" value="KQK86197"/>
    <property type="gene ID" value="SETIT_034595mg"/>
</dbReference>
<reference evidence="3" key="3">
    <citation type="submission" date="2018-08" db="UniProtKB">
        <authorList>
            <consortium name="EnsemblPlants"/>
        </authorList>
    </citation>
    <scope>IDENTIFICATION</scope>
    <source>
        <strain evidence="3">Yugu1</strain>
    </source>
</reference>
<feature type="region of interest" description="Disordered" evidence="1">
    <location>
        <begin position="620"/>
        <end position="652"/>
    </location>
</feature>
<evidence type="ECO:0000313" key="4">
    <source>
        <dbReference type="Proteomes" id="UP000004995"/>
    </source>
</evidence>
<evidence type="ECO:0000313" key="3">
    <source>
        <dbReference type="EnsemblPlants" id="KQK86197"/>
    </source>
</evidence>
<dbReference type="OrthoDB" id="686299at2759"/>
<dbReference type="EnsemblPlants" id="KQK86197">
    <property type="protein sequence ID" value="KQK86197"/>
    <property type="gene ID" value="SETIT_034595mg"/>
</dbReference>
<dbReference type="EMBL" id="AGNK02005288">
    <property type="status" value="NOT_ANNOTATED_CDS"/>
    <property type="molecule type" value="Genomic_DNA"/>
</dbReference>
<dbReference type="Proteomes" id="UP000004995">
    <property type="component" value="Unassembled WGS sequence"/>
</dbReference>
<dbReference type="FunCoup" id="K4A6U0">
    <property type="interactions" value="220"/>
</dbReference>
<dbReference type="GO" id="GO:0003723">
    <property type="term" value="F:RNA binding"/>
    <property type="evidence" value="ECO:0000318"/>
    <property type="project" value="GO_Central"/>
</dbReference>
<feature type="compositionally biased region" description="Low complexity" evidence="1">
    <location>
        <begin position="620"/>
        <end position="638"/>
    </location>
</feature>
<sequence length="652" mass="71330">MATYNFDLLDLADGESGDAAVSVVVGKKKTLAVDAKIADAADPAQPAVQEKPKSYSYYTKLQLDEALRICEQKQTRVKEAQKKLRGEEAKLKEQPGNEARLKEVSDEKRKLWLELKKLWQEEWKTLRPKRDAFYEENKIPLPNKNNKDNEKKPNDVDPGSNHNGVNGNVYNNNDDGSCCYSSDYGGNNDEYLAQLCDGGEHYPHGHDERQVERGHYHYNKGDRQGYRQGQLRMKKVYVPKVKASSDAGTEAEEKPEENGASATTMEQKEASADNADVVPASESDKSAGGAAQEGPNNGTRTHFLKEKRNGSEKRKKKNAMKNSGTEPEKVKKQDSEVDGSKSADKQPLEEEKKTLAEYEKMREEKKMTSEASKTEARKVTADEFKGLQMLEKRKLDVEEAVIKVEKAQPKVKEASNKEVVQAEGKDAAAKDGKPKKVVVPHQNLGFRPPSRVPYVQEDGSSARARFNGGFHGGSRDNSTEPRVNGRAAQNEAGDHNGNGAPRGAHNGRGDGAPRGNYSGHRNGYMGNGGYDYGRGNGGYGYGRGQGGNQSNGGYQQQRQGGNVGQYQQERAGNGGYYPQRHHPASDRYHQQRGNSGDRRNFARVPAPVLNVKEFPELPVPTSARSAAPASAPHACPSSGLCTGGRSGSGPGA</sequence>
<feature type="compositionally biased region" description="Basic and acidic residues" evidence="1">
    <location>
        <begin position="583"/>
        <end position="600"/>
    </location>
</feature>
<proteinExistence type="predicted"/>
<keyword evidence="4" id="KW-1185">Reference proteome</keyword>
<dbReference type="eggNOG" id="KOG2945">
    <property type="taxonomic scope" value="Eukaryota"/>
</dbReference>
<dbReference type="InterPro" id="IPR039764">
    <property type="entry name" value="HABP4/SERBP1-like"/>
</dbReference>
<dbReference type="PANTHER" id="PTHR12299">
    <property type="entry name" value="HYALURONIC ACID-BINDING PROTEIN 4"/>
    <property type="match status" value="1"/>
</dbReference>
<feature type="compositionally biased region" description="Low complexity" evidence="1">
    <location>
        <begin position="156"/>
        <end position="171"/>
    </location>
</feature>
<feature type="compositionally biased region" description="Gly residues" evidence="1">
    <location>
        <begin position="525"/>
        <end position="550"/>
    </location>
</feature>
<feature type="compositionally biased region" description="Low complexity" evidence="1">
    <location>
        <begin position="551"/>
        <end position="568"/>
    </location>
</feature>
<organism evidence="2">
    <name type="scientific">Setaria italica</name>
    <name type="common">Foxtail millet</name>
    <name type="synonym">Panicum italicum</name>
    <dbReference type="NCBI Taxonomy" id="4555"/>
    <lineage>
        <taxon>Eukaryota</taxon>
        <taxon>Viridiplantae</taxon>
        <taxon>Streptophyta</taxon>
        <taxon>Embryophyta</taxon>
        <taxon>Tracheophyta</taxon>
        <taxon>Spermatophyta</taxon>
        <taxon>Magnoliopsida</taxon>
        <taxon>Liliopsida</taxon>
        <taxon>Poales</taxon>
        <taxon>Poaceae</taxon>
        <taxon>PACMAD clade</taxon>
        <taxon>Panicoideae</taxon>
        <taxon>Panicodae</taxon>
        <taxon>Paniceae</taxon>
        <taxon>Cenchrinae</taxon>
        <taxon>Setaria</taxon>
    </lineage>
</organism>
<dbReference type="GO" id="GO:0005634">
    <property type="term" value="C:nucleus"/>
    <property type="evidence" value="ECO:0000318"/>
    <property type="project" value="GO_Central"/>
</dbReference>
<protein>
    <recommendedName>
        <fullName evidence="5">Hyaluronan/mRNA-binding protein domain-containing protein</fullName>
    </recommendedName>
</protein>
<evidence type="ECO:0000313" key="2">
    <source>
        <dbReference type="EMBL" id="RCV39965.1"/>
    </source>
</evidence>
<gene>
    <name evidence="3" type="primary">LOC101758230</name>
    <name evidence="2" type="ORF">SETIT_9G013700v2</name>
</gene>
<dbReference type="KEGG" id="sita:101758230"/>
<dbReference type="GO" id="GO:0005737">
    <property type="term" value="C:cytoplasm"/>
    <property type="evidence" value="ECO:0000318"/>
    <property type="project" value="GO_Central"/>
</dbReference>
<feature type="region of interest" description="Disordered" evidence="1">
    <location>
        <begin position="137"/>
        <end position="171"/>
    </location>
</feature>
<dbReference type="AlphaFoldDB" id="K4A6U0"/>
<feature type="region of interest" description="Disordered" evidence="1">
    <location>
        <begin position="85"/>
        <end position="104"/>
    </location>
</feature>